<feature type="domain" description="PDZ" evidence="1">
    <location>
        <begin position="126"/>
        <end position="182"/>
    </location>
</feature>
<feature type="domain" description="L27" evidence="2">
    <location>
        <begin position="43"/>
        <end position="98"/>
    </location>
</feature>
<evidence type="ECO:0000313" key="4">
    <source>
        <dbReference type="EMBL" id="VTJ66728.1"/>
    </source>
</evidence>
<dbReference type="Proteomes" id="UP000662637">
    <property type="component" value="Unassembled WGS sequence"/>
</dbReference>
<dbReference type="EMBL" id="CABDUW010000355">
    <property type="protein sequence ID" value="VTJ66728.1"/>
    <property type="molecule type" value="Genomic_DNA"/>
</dbReference>
<evidence type="ECO:0000259" key="1">
    <source>
        <dbReference type="PROSITE" id="PS50106"/>
    </source>
</evidence>
<dbReference type="AlphaFoldDB" id="A0A5E4BAT5"/>
<dbReference type="InterPro" id="IPR036034">
    <property type="entry name" value="PDZ_sf"/>
</dbReference>
<name>A0A5E4BAT5_MARMO</name>
<dbReference type="Proteomes" id="UP000335636">
    <property type="component" value="Unassembled WGS sequence"/>
</dbReference>
<gene>
    <name evidence="3" type="ORF">GHT09_008397</name>
    <name evidence="4" type="ORF">MONAX_5E000297</name>
</gene>
<dbReference type="InterPro" id="IPR051109">
    <property type="entry name" value="MAM_complex_regulator"/>
</dbReference>
<dbReference type="SUPFAM" id="SSF101288">
    <property type="entry name" value="L27 domain"/>
    <property type="match status" value="1"/>
</dbReference>
<sequence>MSDWALVPFSAQSELALTPPLAASLGGSESWCPTLRVSVPPPPPADVSRAVELLERLQRSGELPPQKLQALQRVLQSRFCSAIREVYEQLYDTLDITGSAEIRAHATAKATVAAFTASEGHAHPRVVELPKTDEGLGFNIMGGKEQNSPIYISRVIPGGVADRHGGLKRGDQLLSVNGVVSGGLKQVWDPAVAVPG</sequence>
<dbReference type="PANTHER" id="PTHR14063">
    <property type="entry name" value="PROTEIN LIN-7 HOMOLOG"/>
    <property type="match status" value="1"/>
</dbReference>
<dbReference type="Gene3D" id="1.10.287.650">
    <property type="entry name" value="L27 domain"/>
    <property type="match status" value="1"/>
</dbReference>
<organism evidence="4 5">
    <name type="scientific">Marmota monax</name>
    <name type="common">Woodchuck</name>
    <dbReference type="NCBI Taxonomy" id="9995"/>
    <lineage>
        <taxon>Eukaryota</taxon>
        <taxon>Metazoa</taxon>
        <taxon>Chordata</taxon>
        <taxon>Craniata</taxon>
        <taxon>Vertebrata</taxon>
        <taxon>Euteleostomi</taxon>
        <taxon>Mammalia</taxon>
        <taxon>Eutheria</taxon>
        <taxon>Euarchontoglires</taxon>
        <taxon>Glires</taxon>
        <taxon>Rodentia</taxon>
        <taxon>Sciuromorpha</taxon>
        <taxon>Sciuridae</taxon>
        <taxon>Xerinae</taxon>
        <taxon>Marmotini</taxon>
        <taxon>Marmota</taxon>
    </lineage>
</organism>
<dbReference type="PROSITE" id="PS50106">
    <property type="entry name" value="PDZ"/>
    <property type="match status" value="1"/>
</dbReference>
<evidence type="ECO:0000313" key="3">
    <source>
        <dbReference type="EMBL" id="KAF7480398.1"/>
    </source>
</evidence>
<accession>A0A5E4BAT5</accession>
<evidence type="ECO:0000259" key="2">
    <source>
        <dbReference type="PROSITE" id="PS51022"/>
    </source>
</evidence>
<dbReference type="SMART" id="SM00569">
    <property type="entry name" value="L27"/>
    <property type="match status" value="1"/>
</dbReference>
<dbReference type="EMBL" id="WJEC01000919">
    <property type="protein sequence ID" value="KAF7480398.1"/>
    <property type="molecule type" value="Genomic_DNA"/>
</dbReference>
<dbReference type="Gene3D" id="2.30.42.10">
    <property type="match status" value="1"/>
</dbReference>
<dbReference type="InterPro" id="IPR004172">
    <property type="entry name" value="L27_dom"/>
</dbReference>
<proteinExistence type="predicted"/>
<keyword evidence="5" id="KW-1185">Reference proteome</keyword>
<dbReference type="SMART" id="SM00228">
    <property type="entry name" value="PDZ"/>
    <property type="match status" value="1"/>
</dbReference>
<dbReference type="InterPro" id="IPR036892">
    <property type="entry name" value="L27_dom_sf"/>
</dbReference>
<evidence type="ECO:0000313" key="5">
    <source>
        <dbReference type="Proteomes" id="UP000335636"/>
    </source>
</evidence>
<protein>
    <submittedName>
        <fullName evidence="3">Protein lin-7 B</fullName>
    </submittedName>
</protein>
<dbReference type="PROSITE" id="PS51022">
    <property type="entry name" value="L27"/>
    <property type="match status" value="1"/>
</dbReference>
<dbReference type="Pfam" id="PF02828">
    <property type="entry name" value="L27"/>
    <property type="match status" value="1"/>
</dbReference>
<reference evidence="4 5" key="1">
    <citation type="submission" date="2019-04" db="EMBL/GenBank/DDBJ databases">
        <authorList>
            <person name="Alioto T."/>
            <person name="Alioto T."/>
        </authorList>
    </citation>
    <scope>NUCLEOTIDE SEQUENCE [LARGE SCALE GENOMIC DNA]</scope>
</reference>
<dbReference type="InterPro" id="IPR001478">
    <property type="entry name" value="PDZ"/>
</dbReference>
<dbReference type="Pfam" id="PF00595">
    <property type="entry name" value="PDZ"/>
    <property type="match status" value="1"/>
</dbReference>
<dbReference type="SUPFAM" id="SSF50156">
    <property type="entry name" value="PDZ domain-like"/>
    <property type="match status" value="1"/>
</dbReference>
<dbReference type="InterPro" id="IPR014775">
    <property type="entry name" value="L27_C"/>
</dbReference>
<reference evidence="3" key="2">
    <citation type="submission" date="2020-08" db="EMBL/GenBank/DDBJ databases">
        <authorList>
            <person name="Shumante A."/>
            <person name="Zimin A.V."/>
            <person name="Puiu D."/>
            <person name="Salzberg S.L."/>
        </authorList>
    </citation>
    <scope>NUCLEOTIDE SEQUENCE</scope>
    <source>
        <strain evidence="3">WC2-LM</strain>
        <tissue evidence="3">Liver</tissue>
    </source>
</reference>